<feature type="domain" description="TIL" evidence="5">
    <location>
        <begin position="27"/>
        <end position="79"/>
    </location>
</feature>
<dbReference type="PANTHER" id="PTHR23259:SF70">
    <property type="entry name" value="ACCESSORY GLAND PROTEIN ACP62F-RELATED"/>
    <property type="match status" value="1"/>
</dbReference>
<dbReference type="Pfam" id="PF01826">
    <property type="entry name" value="TIL"/>
    <property type="match status" value="2"/>
</dbReference>
<evidence type="ECO:0000256" key="1">
    <source>
        <dbReference type="ARBA" id="ARBA00022690"/>
    </source>
</evidence>
<evidence type="ECO:0000256" key="4">
    <source>
        <dbReference type="SAM" id="SignalP"/>
    </source>
</evidence>
<reference evidence="7" key="1">
    <citation type="submission" date="2016-11" db="UniProtKB">
        <authorList>
            <consortium name="WormBaseParasite"/>
        </authorList>
    </citation>
    <scope>IDENTIFICATION</scope>
</reference>
<feature type="signal peptide" evidence="4">
    <location>
        <begin position="1"/>
        <end position="19"/>
    </location>
</feature>
<evidence type="ECO:0000313" key="6">
    <source>
        <dbReference type="Proteomes" id="UP000095287"/>
    </source>
</evidence>
<evidence type="ECO:0000259" key="5">
    <source>
        <dbReference type="Pfam" id="PF01826"/>
    </source>
</evidence>
<dbReference type="GO" id="GO:0004867">
    <property type="term" value="F:serine-type endopeptidase inhibitor activity"/>
    <property type="evidence" value="ECO:0007669"/>
    <property type="project" value="UniProtKB-KW"/>
</dbReference>
<keyword evidence="3" id="KW-1015">Disulfide bond</keyword>
<feature type="chain" id="PRO_5009314842" evidence="4">
    <location>
        <begin position="20"/>
        <end position="153"/>
    </location>
</feature>
<keyword evidence="2" id="KW-0722">Serine protease inhibitor</keyword>
<dbReference type="Proteomes" id="UP000095287">
    <property type="component" value="Unplaced"/>
</dbReference>
<protein>
    <submittedName>
        <fullName evidence="7">TIL domain-containing protein</fullName>
    </submittedName>
</protein>
<dbReference type="SUPFAM" id="SSF57567">
    <property type="entry name" value="Serine protease inhibitors"/>
    <property type="match status" value="2"/>
</dbReference>
<evidence type="ECO:0000256" key="2">
    <source>
        <dbReference type="ARBA" id="ARBA00022900"/>
    </source>
</evidence>
<dbReference type="InterPro" id="IPR051368">
    <property type="entry name" value="SerProtInhib-TIL_Domain"/>
</dbReference>
<accession>A0A1I8ALI7</accession>
<keyword evidence="6" id="KW-1185">Reference proteome</keyword>
<dbReference type="WBParaSite" id="L893_g6959.t1">
    <property type="protein sequence ID" value="L893_g6959.t1"/>
    <property type="gene ID" value="L893_g6959"/>
</dbReference>
<dbReference type="CDD" id="cd19941">
    <property type="entry name" value="TIL"/>
    <property type="match status" value="2"/>
</dbReference>
<feature type="domain" description="TIL" evidence="5">
    <location>
        <begin position="93"/>
        <end position="146"/>
    </location>
</feature>
<dbReference type="Gene3D" id="2.10.25.10">
    <property type="entry name" value="Laminin"/>
    <property type="match status" value="2"/>
</dbReference>
<dbReference type="InterPro" id="IPR036084">
    <property type="entry name" value="Ser_inhib-like_sf"/>
</dbReference>
<dbReference type="AlphaFoldDB" id="A0A1I8ALI7"/>
<name>A0A1I8ALI7_9BILA</name>
<keyword evidence="1" id="KW-0646">Protease inhibitor</keyword>
<evidence type="ECO:0000256" key="3">
    <source>
        <dbReference type="ARBA" id="ARBA00023157"/>
    </source>
</evidence>
<dbReference type="InterPro" id="IPR002919">
    <property type="entry name" value="TIL_dom"/>
</dbReference>
<sequence length="153" mass="16492">MKSFGVLLLFVASLAISLAWVTPEEKCGPHEAWVDCPHCEPTCQDPNAKVCVRFGCEDGCGCQAPFVRHNGECIISTECPNLKENALAPSHKCGAHQTYHEGCGPCFATCEAPSHDICSRFCTGPGCFCDTPYVMHNNECILPEQCPDVGGIV</sequence>
<dbReference type="PANTHER" id="PTHR23259">
    <property type="entry name" value="RIDDLE"/>
    <property type="match status" value="1"/>
</dbReference>
<evidence type="ECO:0000313" key="7">
    <source>
        <dbReference type="WBParaSite" id="L893_g6959.t1"/>
    </source>
</evidence>
<keyword evidence="4" id="KW-0732">Signal</keyword>
<proteinExistence type="predicted"/>
<organism evidence="6 7">
    <name type="scientific">Steinernema glaseri</name>
    <dbReference type="NCBI Taxonomy" id="37863"/>
    <lineage>
        <taxon>Eukaryota</taxon>
        <taxon>Metazoa</taxon>
        <taxon>Ecdysozoa</taxon>
        <taxon>Nematoda</taxon>
        <taxon>Chromadorea</taxon>
        <taxon>Rhabditida</taxon>
        <taxon>Tylenchina</taxon>
        <taxon>Panagrolaimomorpha</taxon>
        <taxon>Strongyloidoidea</taxon>
        <taxon>Steinernematidae</taxon>
        <taxon>Steinernema</taxon>
    </lineage>
</organism>